<comment type="caution">
    <text evidence="2">The sequence shown here is derived from an EMBL/GenBank/DDBJ whole genome shotgun (WGS) entry which is preliminary data.</text>
</comment>
<sequence length="1080" mass="120367">MPGPWIHLPRNQDYFKELTVSEGGYVELEVVDGEGQPQGTALWQIDHLIEKKKEGIWLSGRLIAATDEHLQWWLGKSYDRKFVVHLCATPAGECKKTKRNREKEFHSDTFRDIQAGDILARRVTWFSQDDVKTDIDKEIANLAGTTDRYDPASMGGGREPGPERLDWEAEEKVEDKGAPAGEDIPGRLAALKKAVSGKEPGDDRLDKDQKKKKKREEDDISRKKAERTKAAKRVKAKAAEPLWFGHPQESDSGADTSSSMGVLPAEKADDEAPTDPKRGRSRKKQKLKSGKRAKKTSGSSKKKPMADRGPFGVGHRVKFGDEKSGSRSSDDEEDSGSDFRAGPSNKSRQLQLQEHSEQHPGRLAARLLQRMQEILARQEGPMHTKTGRNLTPATATSYFLTVIIPQYREKMNLRTSRELRTLCKALGLIANGNPESAGDILGQRVKSLELYLSDQAWSRAQHLELIPPGGVNLVGRDETLMATKEQATEQKMKLLIAGQQWKGNSKGKMSDYYEKGKGKGKEKGKKGKSKSENAGDMPTEEAQFLPFGPPTDRDERPPLARKERGTIAVEEYADEGSESVVEDLMDDVKGCPPNLHNLDVDECETIREWSLMVRELFKQNATFEDLGKHLYALMLMSPDGLSELQIAAVSEMAKVVTSQAGIQPIEAYLREETKKALSEPEKLLLPPDKMPEQGLRSRVRASDSEWFKLVHAAHQRGMMKPVDDSLVPRDRQGHLITNGAGGVFKEKIIDGKPHKCQRFISILCPTNAVMSAIAGSQDTLPYIGQLTGILLEEDEGLYLDSEDLQSAFNLFSMPDKWLPYLAYSKKVDSAAFGMPPGTLVRPALSVVPMGWHSAVALVQEAVRTLVFERAKIPRQYSIEKHARLPEEKIYTIVYLDNFDEIHVVKSLDIDLQQEGEEISPHHKQFIAACDEAGLPRNLGKQLIHAFAGGLQGGELDGHRGVLKLAGDKLRCYIELSLALLSRHRWSEFYLRHWTGKTAFLATFKRSMFSRIANVFDSIERARKGPVNPTAEVIDEIMCMLLQSPLAQVNLKAKISPEISCTDASPTGGGECYRYGIQART</sequence>
<evidence type="ECO:0000313" key="3">
    <source>
        <dbReference type="Proteomes" id="UP001642464"/>
    </source>
</evidence>
<evidence type="ECO:0000256" key="1">
    <source>
        <dbReference type="SAM" id="MobiDB-lite"/>
    </source>
</evidence>
<accession>A0ABP0Q5Q1</accession>
<protein>
    <submittedName>
        <fullName evidence="2">Uncharacterized protein</fullName>
    </submittedName>
</protein>
<reference evidence="2 3" key="1">
    <citation type="submission" date="2024-02" db="EMBL/GenBank/DDBJ databases">
        <authorList>
            <person name="Chen Y."/>
            <person name="Shah S."/>
            <person name="Dougan E. K."/>
            <person name="Thang M."/>
            <person name="Chan C."/>
        </authorList>
    </citation>
    <scope>NUCLEOTIDE SEQUENCE [LARGE SCALE GENOMIC DNA]</scope>
</reference>
<feature type="region of interest" description="Disordered" evidence="1">
    <location>
        <begin position="146"/>
        <end position="360"/>
    </location>
</feature>
<dbReference type="EMBL" id="CAXAMM010039006">
    <property type="protein sequence ID" value="CAK9082853.1"/>
    <property type="molecule type" value="Genomic_DNA"/>
</dbReference>
<feature type="compositionally biased region" description="Basic residues" evidence="1">
    <location>
        <begin position="279"/>
        <end position="303"/>
    </location>
</feature>
<dbReference type="Proteomes" id="UP001642464">
    <property type="component" value="Unassembled WGS sequence"/>
</dbReference>
<evidence type="ECO:0000313" key="2">
    <source>
        <dbReference type="EMBL" id="CAK9082853.1"/>
    </source>
</evidence>
<feature type="compositionally biased region" description="Polar residues" evidence="1">
    <location>
        <begin position="250"/>
        <end position="260"/>
    </location>
</feature>
<feature type="compositionally biased region" description="Basic and acidic residues" evidence="1">
    <location>
        <begin position="508"/>
        <end position="521"/>
    </location>
</feature>
<name>A0ABP0Q5Q1_9DINO</name>
<organism evidence="2 3">
    <name type="scientific">Durusdinium trenchii</name>
    <dbReference type="NCBI Taxonomy" id="1381693"/>
    <lineage>
        <taxon>Eukaryota</taxon>
        <taxon>Sar</taxon>
        <taxon>Alveolata</taxon>
        <taxon>Dinophyceae</taxon>
        <taxon>Suessiales</taxon>
        <taxon>Symbiodiniaceae</taxon>
        <taxon>Durusdinium</taxon>
    </lineage>
</organism>
<feature type="compositionally biased region" description="Polar residues" evidence="1">
    <location>
        <begin position="344"/>
        <end position="353"/>
    </location>
</feature>
<feature type="compositionally biased region" description="Basic and acidic residues" evidence="1">
    <location>
        <begin position="199"/>
        <end position="229"/>
    </location>
</feature>
<proteinExistence type="predicted"/>
<feature type="region of interest" description="Disordered" evidence="1">
    <location>
        <begin position="503"/>
        <end position="559"/>
    </location>
</feature>
<feature type="compositionally biased region" description="Basic and acidic residues" evidence="1">
    <location>
        <begin position="318"/>
        <end position="329"/>
    </location>
</feature>
<gene>
    <name evidence="2" type="ORF">SCF082_LOCUS39355</name>
</gene>
<keyword evidence="3" id="KW-1185">Reference proteome</keyword>